<sequence>MPDAVPVNMTILLQALLNGVMNGALIAVPAIGFTAIFAVLRYPNFAIAAYATIGAFAAWWVNVHFGAGILPALLIAFAVAGCVGVSAEETALKPLRGAGALTVAIGSIALNTVLENVVRLFFGNDLRGYDLPLVPDWRFMGLRVGPQQLQSLFFAVVIMGAVFAFLRYTRFGKAMRAVADNPDLARLKGIEPAHIAVMTIFLGAGLAGIGGVLIGLDASIDPMLGFRVLLTVFAAAVLGGLGSIPGAVAGALAIGIAEECALLVVPATYRSAVGFAAILLVLTVRPRGFFGERAN</sequence>
<dbReference type="GO" id="GO:0022857">
    <property type="term" value="F:transmembrane transporter activity"/>
    <property type="evidence" value="ECO:0007669"/>
    <property type="project" value="InterPro"/>
</dbReference>
<dbReference type="InterPro" id="IPR001851">
    <property type="entry name" value="ABC_transp_permease"/>
</dbReference>
<dbReference type="Pfam" id="PF02653">
    <property type="entry name" value="BPD_transp_2"/>
    <property type="match status" value="1"/>
</dbReference>
<keyword evidence="6 9" id="KW-1133">Transmembrane helix</keyword>
<evidence type="ECO:0000256" key="8">
    <source>
        <dbReference type="ARBA" id="ARBA00037998"/>
    </source>
</evidence>
<dbReference type="GO" id="GO:0006865">
    <property type="term" value="P:amino acid transport"/>
    <property type="evidence" value="ECO:0007669"/>
    <property type="project" value="UniProtKB-KW"/>
</dbReference>
<dbReference type="InterPro" id="IPR052157">
    <property type="entry name" value="BCAA_transport_permease"/>
</dbReference>
<feature type="transmembrane region" description="Helical" evidence="9">
    <location>
        <begin position="195"/>
        <end position="216"/>
    </location>
</feature>
<feature type="transmembrane region" description="Helical" evidence="9">
    <location>
        <begin position="68"/>
        <end position="87"/>
    </location>
</feature>
<comment type="subcellular location">
    <subcellularLocation>
        <location evidence="1">Cell membrane</location>
        <topology evidence="1">Multi-pass membrane protein</topology>
    </subcellularLocation>
</comment>
<organism evidence="10 11">
    <name type="scientific">Nitratireductor indicus C115</name>
    <dbReference type="NCBI Taxonomy" id="1231190"/>
    <lineage>
        <taxon>Bacteria</taxon>
        <taxon>Pseudomonadati</taxon>
        <taxon>Pseudomonadota</taxon>
        <taxon>Alphaproteobacteria</taxon>
        <taxon>Hyphomicrobiales</taxon>
        <taxon>Phyllobacteriaceae</taxon>
        <taxon>Nitratireductor</taxon>
    </lineage>
</organism>
<dbReference type="STRING" id="721133.SAMN05216176_102116"/>
<dbReference type="GO" id="GO:0005886">
    <property type="term" value="C:plasma membrane"/>
    <property type="evidence" value="ECO:0007669"/>
    <property type="project" value="UniProtKB-SubCell"/>
</dbReference>
<name>K2N9J1_9HYPH</name>
<evidence type="ECO:0000256" key="6">
    <source>
        <dbReference type="ARBA" id="ARBA00022989"/>
    </source>
</evidence>
<dbReference type="PANTHER" id="PTHR11795:SF445">
    <property type="entry name" value="AMINO ACID ABC TRANSPORTER PERMEASE PROTEIN"/>
    <property type="match status" value="1"/>
</dbReference>
<reference evidence="10 11" key="1">
    <citation type="journal article" date="2012" name="J. Bacteriol.">
        <title>Genome Sequence of Nitratireductor indicus Type Strain C115.</title>
        <authorList>
            <person name="Lai Q."/>
            <person name="Li G."/>
            <person name="Yu Z."/>
            <person name="Shao Z."/>
        </authorList>
    </citation>
    <scope>NUCLEOTIDE SEQUENCE [LARGE SCALE GENOMIC DNA]</scope>
    <source>
        <strain evidence="10 11">C115</strain>
    </source>
</reference>
<evidence type="ECO:0000256" key="5">
    <source>
        <dbReference type="ARBA" id="ARBA00022970"/>
    </source>
</evidence>
<accession>K2N9J1</accession>
<feature type="transmembrane region" description="Helical" evidence="9">
    <location>
        <begin position="45"/>
        <end position="62"/>
    </location>
</feature>
<feature type="transmembrane region" description="Helical" evidence="9">
    <location>
        <begin position="20"/>
        <end position="40"/>
    </location>
</feature>
<keyword evidence="5" id="KW-0029">Amino-acid transport</keyword>
<dbReference type="EMBL" id="AMSI01000001">
    <property type="protein sequence ID" value="EKF44193.1"/>
    <property type="molecule type" value="Genomic_DNA"/>
</dbReference>
<dbReference type="eggNOG" id="COG0559">
    <property type="taxonomic scope" value="Bacteria"/>
</dbReference>
<evidence type="ECO:0000313" key="10">
    <source>
        <dbReference type="EMBL" id="EKF44193.1"/>
    </source>
</evidence>
<dbReference type="CDD" id="cd06582">
    <property type="entry name" value="TM_PBP1_LivH_like"/>
    <property type="match status" value="1"/>
</dbReference>
<keyword evidence="7 9" id="KW-0472">Membrane</keyword>
<evidence type="ECO:0000256" key="1">
    <source>
        <dbReference type="ARBA" id="ARBA00004651"/>
    </source>
</evidence>
<gene>
    <name evidence="10" type="ORF">NA8A_00585</name>
</gene>
<evidence type="ECO:0000256" key="7">
    <source>
        <dbReference type="ARBA" id="ARBA00023136"/>
    </source>
</evidence>
<evidence type="ECO:0000256" key="2">
    <source>
        <dbReference type="ARBA" id="ARBA00022448"/>
    </source>
</evidence>
<dbReference type="PANTHER" id="PTHR11795">
    <property type="entry name" value="BRANCHED-CHAIN AMINO ACID TRANSPORT SYSTEM PERMEASE PROTEIN LIVH"/>
    <property type="match status" value="1"/>
</dbReference>
<keyword evidence="11" id="KW-1185">Reference proteome</keyword>
<protein>
    <submittedName>
        <fullName evidence="10">Hydrophobic amino acid ABC transporter permease</fullName>
    </submittedName>
</protein>
<dbReference type="PATRIC" id="fig|1231190.3.peg.124"/>
<evidence type="ECO:0000313" key="11">
    <source>
        <dbReference type="Proteomes" id="UP000007374"/>
    </source>
</evidence>
<proteinExistence type="inferred from homology"/>
<comment type="similarity">
    <text evidence="8">Belongs to the binding-protein-dependent transport system permease family. LivHM subfamily.</text>
</comment>
<feature type="transmembrane region" description="Helical" evidence="9">
    <location>
        <begin position="99"/>
        <end position="122"/>
    </location>
</feature>
<dbReference type="Proteomes" id="UP000007374">
    <property type="component" value="Unassembled WGS sequence"/>
</dbReference>
<keyword evidence="3" id="KW-1003">Cell membrane</keyword>
<feature type="transmembrane region" description="Helical" evidence="9">
    <location>
        <begin position="228"/>
        <end position="254"/>
    </location>
</feature>
<evidence type="ECO:0000256" key="4">
    <source>
        <dbReference type="ARBA" id="ARBA00022692"/>
    </source>
</evidence>
<evidence type="ECO:0000256" key="9">
    <source>
        <dbReference type="SAM" id="Phobius"/>
    </source>
</evidence>
<keyword evidence="2" id="KW-0813">Transport</keyword>
<dbReference type="AlphaFoldDB" id="K2N9J1"/>
<comment type="caution">
    <text evidence="10">The sequence shown here is derived from an EMBL/GenBank/DDBJ whole genome shotgun (WGS) entry which is preliminary data.</text>
</comment>
<keyword evidence="4 9" id="KW-0812">Transmembrane</keyword>
<evidence type="ECO:0000256" key="3">
    <source>
        <dbReference type="ARBA" id="ARBA00022475"/>
    </source>
</evidence>
<feature type="transmembrane region" description="Helical" evidence="9">
    <location>
        <begin position="149"/>
        <end position="166"/>
    </location>
</feature>
<feature type="transmembrane region" description="Helical" evidence="9">
    <location>
        <begin position="261"/>
        <end position="282"/>
    </location>
</feature>